<keyword evidence="3" id="KW-1185">Reference proteome</keyword>
<accession>A0A965ZJT3</accession>
<comment type="caution">
    <text evidence="2">The sequence shown here is derived from an EMBL/GenBank/DDBJ whole genome shotgun (WGS) entry which is preliminary data.</text>
</comment>
<feature type="domain" description="AB hydrolase-1" evidence="1">
    <location>
        <begin position="32"/>
        <end position="243"/>
    </location>
</feature>
<evidence type="ECO:0000313" key="3">
    <source>
        <dbReference type="Proteomes" id="UP000638732"/>
    </source>
</evidence>
<proteinExistence type="predicted"/>
<dbReference type="GO" id="GO:0016787">
    <property type="term" value="F:hydrolase activity"/>
    <property type="evidence" value="ECO:0007669"/>
    <property type="project" value="UniProtKB-KW"/>
</dbReference>
<dbReference type="PANTHER" id="PTHR37017:SF11">
    <property type="entry name" value="ESTERASE_LIPASE_THIOESTERASE DOMAIN-CONTAINING PROTEIN"/>
    <property type="match status" value="1"/>
</dbReference>
<evidence type="ECO:0000259" key="1">
    <source>
        <dbReference type="Pfam" id="PF12697"/>
    </source>
</evidence>
<dbReference type="Proteomes" id="UP000638732">
    <property type="component" value="Unassembled WGS sequence"/>
</dbReference>
<gene>
    <name evidence="2" type="ORF">GSY63_17920</name>
</gene>
<dbReference type="RefSeq" id="WP_166587216.1">
    <property type="nucleotide sequence ID" value="NZ_WWEO01000044.1"/>
</dbReference>
<organism evidence="2 3">
    <name type="scientific">Mucilaginibacter agri</name>
    <dbReference type="NCBI Taxonomy" id="2695265"/>
    <lineage>
        <taxon>Bacteria</taxon>
        <taxon>Pseudomonadati</taxon>
        <taxon>Bacteroidota</taxon>
        <taxon>Sphingobacteriia</taxon>
        <taxon>Sphingobacteriales</taxon>
        <taxon>Sphingobacteriaceae</taxon>
        <taxon>Mucilaginibacter</taxon>
    </lineage>
</organism>
<evidence type="ECO:0000313" key="2">
    <source>
        <dbReference type="EMBL" id="NCD71249.1"/>
    </source>
</evidence>
<dbReference type="InterPro" id="IPR000073">
    <property type="entry name" value="AB_hydrolase_1"/>
</dbReference>
<dbReference type="InterPro" id="IPR052897">
    <property type="entry name" value="Sec-Metab_Biosynth_Hydrolase"/>
</dbReference>
<dbReference type="InterPro" id="IPR029058">
    <property type="entry name" value="AB_hydrolase_fold"/>
</dbReference>
<sequence length="258" mass="27171">MKTRSALITVVILAAVMLGLFNSKATAQIKNIVLVHGAFADGSGWEPVYRILKSHGYTVSVVGNPNTGMPDDVAATQRVLDRIDGPCILVGHSYGGAIITEAGNSSKVSGLVYVAAFAPDAGEALGGLLANAPHDPVSGIGMPENGFVWYDKAKFHAGFCADLPKEQADFLCDSQVPVAAAAFGYVFKDIAWKTKPTWYIVASDDHSIPPVLERTMGKRTGGKVTEIKSSHLVFISHAKEVADIIETAAKSAAMASAK</sequence>
<dbReference type="AlphaFoldDB" id="A0A965ZJT3"/>
<dbReference type="Pfam" id="PF12697">
    <property type="entry name" value="Abhydrolase_6"/>
    <property type="match status" value="1"/>
</dbReference>
<dbReference type="PANTHER" id="PTHR37017">
    <property type="entry name" value="AB HYDROLASE-1 DOMAIN-CONTAINING PROTEIN-RELATED"/>
    <property type="match status" value="1"/>
</dbReference>
<reference evidence="2" key="1">
    <citation type="submission" date="2020-01" db="EMBL/GenBank/DDBJ databases">
        <authorList>
            <person name="Seo Y.L."/>
        </authorList>
    </citation>
    <scope>NUCLEOTIDE SEQUENCE</scope>
    <source>
        <strain evidence="2">R11</strain>
    </source>
</reference>
<keyword evidence="2" id="KW-0378">Hydrolase</keyword>
<reference evidence="2" key="2">
    <citation type="submission" date="2020-10" db="EMBL/GenBank/DDBJ databases">
        <title>Mucilaginibacter sp. nov., isolated from soil.</title>
        <authorList>
            <person name="Jeon C.O."/>
        </authorList>
    </citation>
    <scope>NUCLEOTIDE SEQUENCE</scope>
    <source>
        <strain evidence="2">R11</strain>
    </source>
</reference>
<dbReference type="SUPFAM" id="SSF53474">
    <property type="entry name" value="alpha/beta-Hydrolases"/>
    <property type="match status" value="1"/>
</dbReference>
<protein>
    <submittedName>
        <fullName evidence="2">Alpha/beta fold hydrolase</fullName>
    </submittedName>
</protein>
<dbReference type="Gene3D" id="3.40.50.1820">
    <property type="entry name" value="alpha/beta hydrolase"/>
    <property type="match status" value="1"/>
</dbReference>
<dbReference type="EMBL" id="WWEO01000044">
    <property type="protein sequence ID" value="NCD71249.1"/>
    <property type="molecule type" value="Genomic_DNA"/>
</dbReference>
<name>A0A965ZJT3_9SPHI</name>